<dbReference type="Proteomes" id="UP001060215">
    <property type="component" value="Chromosome 8"/>
</dbReference>
<proteinExistence type="predicted"/>
<accession>A0ACC0GHD3</accession>
<reference evidence="1 2" key="1">
    <citation type="journal article" date="2022" name="Plant J.">
        <title>Chromosome-level genome of Camellia lanceoleosa provides a valuable resource for understanding genome evolution and self-incompatibility.</title>
        <authorList>
            <person name="Gong W."/>
            <person name="Xiao S."/>
            <person name="Wang L."/>
            <person name="Liao Z."/>
            <person name="Chang Y."/>
            <person name="Mo W."/>
            <person name="Hu G."/>
            <person name="Li W."/>
            <person name="Zhao G."/>
            <person name="Zhu H."/>
            <person name="Hu X."/>
            <person name="Ji K."/>
            <person name="Xiang X."/>
            <person name="Song Q."/>
            <person name="Yuan D."/>
            <person name="Jin S."/>
            <person name="Zhang L."/>
        </authorList>
    </citation>
    <scope>NUCLEOTIDE SEQUENCE [LARGE SCALE GENOMIC DNA]</scope>
    <source>
        <strain evidence="1">SQ_2022a</strain>
    </source>
</reference>
<keyword evidence="2" id="KW-1185">Reference proteome</keyword>
<organism evidence="1 2">
    <name type="scientific">Camellia lanceoleosa</name>
    <dbReference type="NCBI Taxonomy" id="1840588"/>
    <lineage>
        <taxon>Eukaryota</taxon>
        <taxon>Viridiplantae</taxon>
        <taxon>Streptophyta</taxon>
        <taxon>Embryophyta</taxon>
        <taxon>Tracheophyta</taxon>
        <taxon>Spermatophyta</taxon>
        <taxon>Magnoliopsida</taxon>
        <taxon>eudicotyledons</taxon>
        <taxon>Gunneridae</taxon>
        <taxon>Pentapetalae</taxon>
        <taxon>asterids</taxon>
        <taxon>Ericales</taxon>
        <taxon>Theaceae</taxon>
        <taxon>Camellia</taxon>
    </lineage>
</organism>
<evidence type="ECO:0000313" key="2">
    <source>
        <dbReference type="Proteomes" id="UP001060215"/>
    </source>
</evidence>
<name>A0ACC0GHD3_9ERIC</name>
<dbReference type="EMBL" id="CM045765">
    <property type="protein sequence ID" value="KAI7999979.1"/>
    <property type="molecule type" value="Genomic_DNA"/>
</dbReference>
<protein>
    <submittedName>
        <fullName evidence="1">Zinc finger MYND domain-containing protein 15</fullName>
    </submittedName>
</protein>
<sequence length="649" mass="71856">MGCWGKNLVRSDSFSAIMDVHLKNLFARFHEQFGSGPGLGPGSGTCLMKVEGIAPPFIKSIYRAAGALYRTDPWKRLRPGHLFGLRVGKDSDWSGKKQPFPCVQFVGGDGGDLGFHMFRSENDARRMTGSRETIRVPNVELLRVTYELESLMFPSNKKMIRSLSLEVSGTDRFPVIDVARCSSSGGLQFRSPTLEELRLVYAAMKAISLVHPLLQQDNGAGPKWSRVVYFEPFIETVDVQWPPEMSKGNDLVAVTVSHPPGQGYEEKAIAMANSTPAKYAEPPKEETFVDVKVSSSVGLRHCEMCEKEVHGEQSVCCNWCRAVVYCSALCQKQHWKETHKGMCGLYKAMMEREEELAMKFFVFPCSAFQPCKWLESLDIHQKGMWRRKCSCYSHIPYGQLPVNGGLWDSWGGLDDDEYPRDSPFHNHLGDGISSPILLSVWSEYYNLRSLPMSSPVADILSHPLTIYYILTALNISSKNLLLKGKEVILHYLGPEGELDWMPAFAEIGHLLNGMSNIQIAMVGPGVPMNLSGTTSGISSRVRVNLVRGLYQEEATYLSSPHVVIALNCGLEKNASWGGALNLIKSVGVPAFFTDQSELSCANAKQVLRSAGLHITQPVTPNPFRSPVRNNGPSSNLPSYSNGFVFGVNT</sequence>
<comment type="caution">
    <text evidence="1">The sequence shown here is derived from an EMBL/GenBank/DDBJ whole genome shotgun (WGS) entry which is preliminary data.</text>
</comment>
<gene>
    <name evidence="1" type="ORF">LOK49_LG09G01590</name>
</gene>
<evidence type="ECO:0000313" key="1">
    <source>
        <dbReference type="EMBL" id="KAI7999979.1"/>
    </source>
</evidence>